<dbReference type="AlphaFoldDB" id="A0AAV5VWJ2"/>
<dbReference type="Pfam" id="PF10327">
    <property type="entry name" value="7TM_GPCR_Sri"/>
    <property type="match status" value="1"/>
</dbReference>
<dbReference type="Proteomes" id="UP001432322">
    <property type="component" value="Unassembled WGS sequence"/>
</dbReference>
<dbReference type="InterPro" id="IPR019429">
    <property type="entry name" value="7TM_GPCR_serpentine_rcpt_Sri"/>
</dbReference>
<feature type="non-terminal residue" evidence="2">
    <location>
        <position position="1"/>
    </location>
</feature>
<feature type="transmembrane region" description="Helical" evidence="1">
    <location>
        <begin position="54"/>
        <end position="75"/>
    </location>
</feature>
<keyword evidence="1" id="KW-1133">Transmembrane helix</keyword>
<comment type="caution">
    <text evidence="2">The sequence shown here is derived from an EMBL/GenBank/DDBJ whole genome shotgun (WGS) entry which is preliminary data.</text>
</comment>
<dbReference type="PANTHER" id="PTHR45830">
    <property type="entry name" value="SERPENTINE RECEPTOR, CLASS I"/>
    <property type="match status" value="1"/>
</dbReference>
<dbReference type="PANTHER" id="PTHR45830:SF15">
    <property type="entry name" value="SERPENTINE RECEPTOR, CLASS I"/>
    <property type="match status" value="1"/>
</dbReference>
<gene>
    <name evidence="2" type="ORF">PFISCL1PPCAC_14384</name>
</gene>
<feature type="transmembrane region" description="Helical" evidence="1">
    <location>
        <begin position="23"/>
        <end position="42"/>
    </location>
</feature>
<proteinExistence type="predicted"/>
<accession>A0AAV5VWJ2</accession>
<sequence>SLAFGLDWDRDYFVNFARIYRETFWPISVFLVHPFTIYILIWKTSMNLDCKITCVIQHITLIAFDFYNSFLYQIYPLAPIPVFFCTGCLCDGGIDGSTLLTGLSFLTIMVCLPYIFIIVRTHQRMLLPCSPFKVNTSVQVIIIIFLASTLISNIFGFRLWAVDTPNKVEILEKPEVRWAKKYSSNFLVLGSKEGDIGNF</sequence>
<reference evidence="2" key="1">
    <citation type="submission" date="2023-10" db="EMBL/GenBank/DDBJ databases">
        <title>Genome assembly of Pristionchus species.</title>
        <authorList>
            <person name="Yoshida K."/>
            <person name="Sommer R.J."/>
        </authorList>
    </citation>
    <scope>NUCLEOTIDE SEQUENCE</scope>
    <source>
        <strain evidence="2">RS5133</strain>
    </source>
</reference>
<name>A0AAV5VWJ2_9BILA</name>
<dbReference type="EMBL" id="BTSY01000004">
    <property type="protein sequence ID" value="GMT23087.1"/>
    <property type="molecule type" value="Genomic_DNA"/>
</dbReference>
<feature type="transmembrane region" description="Helical" evidence="1">
    <location>
        <begin position="99"/>
        <end position="119"/>
    </location>
</feature>
<feature type="non-terminal residue" evidence="2">
    <location>
        <position position="199"/>
    </location>
</feature>
<feature type="transmembrane region" description="Helical" evidence="1">
    <location>
        <begin position="140"/>
        <end position="161"/>
    </location>
</feature>
<keyword evidence="1" id="KW-0472">Membrane</keyword>
<evidence type="ECO:0000313" key="3">
    <source>
        <dbReference type="Proteomes" id="UP001432322"/>
    </source>
</evidence>
<evidence type="ECO:0008006" key="4">
    <source>
        <dbReference type="Google" id="ProtNLM"/>
    </source>
</evidence>
<evidence type="ECO:0000256" key="1">
    <source>
        <dbReference type="SAM" id="Phobius"/>
    </source>
</evidence>
<keyword evidence="3" id="KW-1185">Reference proteome</keyword>
<protein>
    <recommendedName>
        <fullName evidence="4">G protein-coupled receptor</fullName>
    </recommendedName>
</protein>
<keyword evidence="1" id="KW-0812">Transmembrane</keyword>
<organism evidence="2 3">
    <name type="scientific">Pristionchus fissidentatus</name>
    <dbReference type="NCBI Taxonomy" id="1538716"/>
    <lineage>
        <taxon>Eukaryota</taxon>
        <taxon>Metazoa</taxon>
        <taxon>Ecdysozoa</taxon>
        <taxon>Nematoda</taxon>
        <taxon>Chromadorea</taxon>
        <taxon>Rhabditida</taxon>
        <taxon>Rhabditina</taxon>
        <taxon>Diplogasteromorpha</taxon>
        <taxon>Diplogasteroidea</taxon>
        <taxon>Neodiplogasteridae</taxon>
        <taxon>Pristionchus</taxon>
    </lineage>
</organism>
<evidence type="ECO:0000313" key="2">
    <source>
        <dbReference type="EMBL" id="GMT23087.1"/>
    </source>
</evidence>